<evidence type="ECO:0000256" key="1">
    <source>
        <dbReference type="SAM" id="Phobius"/>
    </source>
</evidence>
<protein>
    <recommendedName>
        <fullName evidence="5">DUF4190 domain-containing protein</fullName>
    </recommendedName>
</protein>
<keyword evidence="1" id="KW-0812">Transmembrane</keyword>
<feature type="chain" id="PRO_5009527162" description="DUF4190 domain-containing protein" evidence="2">
    <location>
        <begin position="27"/>
        <end position="253"/>
    </location>
</feature>
<feature type="transmembrane region" description="Helical" evidence="1">
    <location>
        <begin position="110"/>
        <end position="135"/>
    </location>
</feature>
<accession>A0A1F6V792</accession>
<comment type="caution">
    <text evidence="3">The sequence shown here is derived from an EMBL/GenBank/DDBJ whole genome shotgun (WGS) entry which is preliminary data.</text>
</comment>
<feature type="transmembrane region" description="Helical" evidence="1">
    <location>
        <begin position="76"/>
        <end position="98"/>
    </location>
</feature>
<evidence type="ECO:0000313" key="4">
    <source>
        <dbReference type="Proteomes" id="UP000177370"/>
    </source>
</evidence>
<feature type="transmembrane region" description="Helical" evidence="1">
    <location>
        <begin position="214"/>
        <end position="232"/>
    </location>
</feature>
<dbReference type="Proteomes" id="UP000177370">
    <property type="component" value="Unassembled WGS sequence"/>
</dbReference>
<feature type="transmembrane region" description="Helical" evidence="1">
    <location>
        <begin position="180"/>
        <end position="202"/>
    </location>
</feature>
<organism evidence="3 4">
    <name type="scientific">Candidatus Nomurabacteria bacterium RIFCSPHIGHO2_01_FULL_40_24b</name>
    <dbReference type="NCBI Taxonomy" id="1801739"/>
    <lineage>
        <taxon>Bacteria</taxon>
        <taxon>Candidatus Nomuraibacteriota</taxon>
    </lineage>
</organism>
<name>A0A1F6V792_9BACT</name>
<keyword evidence="1" id="KW-1133">Transmembrane helix</keyword>
<evidence type="ECO:0008006" key="5">
    <source>
        <dbReference type="Google" id="ProtNLM"/>
    </source>
</evidence>
<sequence length="253" mass="27343">MKKNLFKIFLIVFLVLTVLSPMLALAQGPDPRCPDGTPMPPNGLCLPAGSGSQSVCGQQDGLGYFICKIHELLNSIVPVLIVLGVVYFIWGVVNYVIADGEEAKKKGKDKMIYGIIGLAVIFGLWGLVIIVVTTFNLKGVAPALDPLITSTSSATCSLAGDPKFQDLLCYITQIINDSVIPLIFALATVMFVWGVVQFVINSDEEAKKEKGKQFMLWGIIALAVMVSVWGLVKILGDTFNVNTTVLPKVKQQP</sequence>
<reference evidence="3 4" key="1">
    <citation type="journal article" date="2016" name="Nat. Commun.">
        <title>Thousands of microbial genomes shed light on interconnected biogeochemical processes in an aquifer system.</title>
        <authorList>
            <person name="Anantharaman K."/>
            <person name="Brown C.T."/>
            <person name="Hug L.A."/>
            <person name="Sharon I."/>
            <person name="Castelle C.J."/>
            <person name="Probst A.J."/>
            <person name="Thomas B.C."/>
            <person name="Singh A."/>
            <person name="Wilkins M.J."/>
            <person name="Karaoz U."/>
            <person name="Brodie E.L."/>
            <person name="Williams K.H."/>
            <person name="Hubbard S.S."/>
            <person name="Banfield J.F."/>
        </authorList>
    </citation>
    <scope>NUCLEOTIDE SEQUENCE [LARGE SCALE GENOMIC DNA]</scope>
</reference>
<feature type="signal peptide" evidence="2">
    <location>
        <begin position="1"/>
        <end position="26"/>
    </location>
</feature>
<gene>
    <name evidence="3" type="ORF">A2647_02605</name>
</gene>
<evidence type="ECO:0000313" key="3">
    <source>
        <dbReference type="EMBL" id="OGI65379.1"/>
    </source>
</evidence>
<dbReference type="EMBL" id="MFTP01000019">
    <property type="protein sequence ID" value="OGI65379.1"/>
    <property type="molecule type" value="Genomic_DNA"/>
</dbReference>
<keyword evidence="2" id="KW-0732">Signal</keyword>
<evidence type="ECO:0000256" key="2">
    <source>
        <dbReference type="SAM" id="SignalP"/>
    </source>
</evidence>
<dbReference type="AlphaFoldDB" id="A0A1F6V792"/>
<dbReference type="InterPro" id="IPR043993">
    <property type="entry name" value="T4SS_pilin"/>
</dbReference>
<dbReference type="Pfam" id="PF18895">
    <property type="entry name" value="T4SS_pilin"/>
    <property type="match status" value="2"/>
</dbReference>
<keyword evidence="1" id="KW-0472">Membrane</keyword>
<proteinExistence type="predicted"/>